<evidence type="ECO:0000313" key="2">
    <source>
        <dbReference type="Proteomes" id="UP000054217"/>
    </source>
</evidence>
<dbReference type="EMBL" id="KN831968">
    <property type="protein sequence ID" value="KIO05007.1"/>
    <property type="molecule type" value="Genomic_DNA"/>
</dbReference>
<organism evidence="1 2">
    <name type="scientific">Pisolithus tinctorius Marx 270</name>
    <dbReference type="NCBI Taxonomy" id="870435"/>
    <lineage>
        <taxon>Eukaryota</taxon>
        <taxon>Fungi</taxon>
        <taxon>Dikarya</taxon>
        <taxon>Basidiomycota</taxon>
        <taxon>Agaricomycotina</taxon>
        <taxon>Agaricomycetes</taxon>
        <taxon>Agaricomycetidae</taxon>
        <taxon>Boletales</taxon>
        <taxon>Sclerodermatineae</taxon>
        <taxon>Pisolithaceae</taxon>
        <taxon>Pisolithus</taxon>
    </lineage>
</organism>
<evidence type="ECO:0000313" key="1">
    <source>
        <dbReference type="EMBL" id="KIO05007.1"/>
    </source>
</evidence>
<gene>
    <name evidence="1" type="ORF">M404DRAFT_1000087</name>
</gene>
<keyword evidence="2" id="KW-1185">Reference proteome</keyword>
<proteinExistence type="predicted"/>
<accession>A0A0C3K5Z2</accession>
<name>A0A0C3K5Z2_PISTI</name>
<dbReference type="AlphaFoldDB" id="A0A0C3K5Z2"/>
<dbReference type="InParanoid" id="A0A0C3K5Z2"/>
<sequence>MESTWIWNSAVQGSSKYEGMEAPEGHIQWWGEAEEDSYQNVVGTGDLLSAQSSQPLVVRYRQHLSILA</sequence>
<dbReference type="Proteomes" id="UP000054217">
    <property type="component" value="Unassembled WGS sequence"/>
</dbReference>
<dbReference type="HOGENOM" id="CLU_2794963_0_0_1"/>
<reference evidence="2" key="2">
    <citation type="submission" date="2015-01" db="EMBL/GenBank/DDBJ databases">
        <title>Evolutionary Origins and Diversification of the Mycorrhizal Mutualists.</title>
        <authorList>
            <consortium name="DOE Joint Genome Institute"/>
            <consortium name="Mycorrhizal Genomics Consortium"/>
            <person name="Kohler A."/>
            <person name="Kuo A."/>
            <person name="Nagy L.G."/>
            <person name="Floudas D."/>
            <person name="Copeland A."/>
            <person name="Barry K.W."/>
            <person name="Cichocki N."/>
            <person name="Veneault-Fourrey C."/>
            <person name="LaButti K."/>
            <person name="Lindquist E.A."/>
            <person name="Lipzen A."/>
            <person name="Lundell T."/>
            <person name="Morin E."/>
            <person name="Murat C."/>
            <person name="Riley R."/>
            <person name="Ohm R."/>
            <person name="Sun H."/>
            <person name="Tunlid A."/>
            <person name="Henrissat B."/>
            <person name="Grigoriev I.V."/>
            <person name="Hibbett D.S."/>
            <person name="Martin F."/>
        </authorList>
    </citation>
    <scope>NUCLEOTIDE SEQUENCE [LARGE SCALE GENOMIC DNA]</scope>
    <source>
        <strain evidence="2">Marx 270</strain>
    </source>
</reference>
<protein>
    <submittedName>
        <fullName evidence="1">Uncharacterized protein</fullName>
    </submittedName>
</protein>
<reference evidence="1 2" key="1">
    <citation type="submission" date="2014-04" db="EMBL/GenBank/DDBJ databases">
        <authorList>
            <consortium name="DOE Joint Genome Institute"/>
            <person name="Kuo A."/>
            <person name="Kohler A."/>
            <person name="Costa M.D."/>
            <person name="Nagy L.G."/>
            <person name="Floudas D."/>
            <person name="Copeland A."/>
            <person name="Barry K.W."/>
            <person name="Cichocki N."/>
            <person name="Veneault-Fourrey C."/>
            <person name="LaButti K."/>
            <person name="Lindquist E.A."/>
            <person name="Lipzen A."/>
            <person name="Lundell T."/>
            <person name="Morin E."/>
            <person name="Murat C."/>
            <person name="Sun H."/>
            <person name="Tunlid A."/>
            <person name="Henrissat B."/>
            <person name="Grigoriev I.V."/>
            <person name="Hibbett D.S."/>
            <person name="Martin F."/>
            <person name="Nordberg H.P."/>
            <person name="Cantor M.N."/>
            <person name="Hua S.X."/>
        </authorList>
    </citation>
    <scope>NUCLEOTIDE SEQUENCE [LARGE SCALE GENOMIC DNA]</scope>
    <source>
        <strain evidence="1 2">Marx 270</strain>
    </source>
</reference>